<dbReference type="InterPro" id="IPR006158">
    <property type="entry name" value="Cobalamin-bd"/>
</dbReference>
<dbReference type="Proteomes" id="UP001145087">
    <property type="component" value="Unassembled WGS sequence"/>
</dbReference>
<dbReference type="InterPro" id="IPR007197">
    <property type="entry name" value="rSAM"/>
</dbReference>
<dbReference type="PROSITE" id="PS51332">
    <property type="entry name" value="B12_BINDING"/>
    <property type="match status" value="1"/>
</dbReference>
<dbReference type="InterPro" id="IPR034466">
    <property type="entry name" value="Methyltransferase_Class_B"/>
</dbReference>
<keyword evidence="11" id="KW-1185">Reference proteome</keyword>
<comment type="caution">
    <text evidence="10">The sequence shown here is derived from an EMBL/GenBank/DDBJ whole genome shotgun (WGS) entry which is preliminary data.</text>
</comment>
<evidence type="ECO:0000256" key="4">
    <source>
        <dbReference type="ARBA" id="ARBA00022691"/>
    </source>
</evidence>
<evidence type="ECO:0000259" key="8">
    <source>
        <dbReference type="PROSITE" id="PS51332"/>
    </source>
</evidence>
<dbReference type="Gene3D" id="3.80.30.20">
    <property type="entry name" value="tm_1862 like domain"/>
    <property type="match status" value="1"/>
</dbReference>
<reference evidence="10" key="1">
    <citation type="submission" date="2022-11" db="EMBL/GenBank/DDBJ databases">
        <title>Marilongibacter aestuarii gen. nov., sp. nov., isolated from tidal flat sediment.</title>
        <authorList>
            <person name="Jiayan W."/>
        </authorList>
    </citation>
    <scope>NUCLEOTIDE SEQUENCE</scope>
    <source>
        <strain evidence="10">Z1-6</strain>
    </source>
</reference>
<dbReference type="AlphaFoldDB" id="A0A9X3J4L2"/>
<evidence type="ECO:0000256" key="1">
    <source>
        <dbReference type="ARBA" id="ARBA00001966"/>
    </source>
</evidence>
<dbReference type="EMBL" id="JAPOHD010000003">
    <property type="protein sequence ID" value="MCY1718947.1"/>
    <property type="molecule type" value="Genomic_DNA"/>
</dbReference>
<dbReference type="InterPro" id="IPR006638">
    <property type="entry name" value="Elp3/MiaA/NifB-like_rSAM"/>
</dbReference>
<dbReference type="InterPro" id="IPR023404">
    <property type="entry name" value="rSAM_horseshoe"/>
</dbReference>
<evidence type="ECO:0000256" key="7">
    <source>
        <dbReference type="ARBA" id="ARBA00023014"/>
    </source>
</evidence>
<dbReference type="InterPro" id="IPR058240">
    <property type="entry name" value="rSAM_sf"/>
</dbReference>
<dbReference type="SMART" id="SM00729">
    <property type="entry name" value="Elp3"/>
    <property type="match status" value="1"/>
</dbReference>
<dbReference type="SFLD" id="SFLDG01082">
    <property type="entry name" value="B12-binding_domain_containing"/>
    <property type="match status" value="1"/>
</dbReference>
<dbReference type="RefSeq" id="WP_343331286.1">
    <property type="nucleotide sequence ID" value="NZ_JAPOHD010000003.1"/>
</dbReference>
<keyword evidence="3" id="KW-0808">Transferase</keyword>
<evidence type="ECO:0000256" key="2">
    <source>
        <dbReference type="ARBA" id="ARBA00022603"/>
    </source>
</evidence>
<keyword evidence="2" id="KW-0489">Methyltransferase</keyword>
<dbReference type="GO" id="GO:0031419">
    <property type="term" value="F:cobalamin binding"/>
    <property type="evidence" value="ECO:0007669"/>
    <property type="project" value="InterPro"/>
</dbReference>
<keyword evidence="7" id="KW-0411">Iron-sulfur</keyword>
<evidence type="ECO:0000259" key="9">
    <source>
        <dbReference type="PROSITE" id="PS51918"/>
    </source>
</evidence>
<feature type="domain" description="Radical SAM core" evidence="9">
    <location>
        <begin position="165"/>
        <end position="383"/>
    </location>
</feature>
<dbReference type="PANTHER" id="PTHR43409">
    <property type="entry name" value="ANAEROBIC MAGNESIUM-PROTOPORPHYRIN IX MONOMETHYL ESTER CYCLASE-RELATED"/>
    <property type="match status" value="1"/>
</dbReference>
<accession>A0A9X3J4L2</accession>
<gene>
    <name evidence="10" type="ORF">OU798_01250</name>
</gene>
<dbReference type="SUPFAM" id="SSF102114">
    <property type="entry name" value="Radical SAM enzymes"/>
    <property type="match status" value="1"/>
</dbReference>
<dbReference type="InterPro" id="IPR051198">
    <property type="entry name" value="BchE-like"/>
</dbReference>
<keyword evidence="6" id="KW-0408">Iron</keyword>
<dbReference type="CDD" id="cd02068">
    <property type="entry name" value="radical_SAM_B12_BD"/>
    <property type="match status" value="1"/>
</dbReference>
<dbReference type="CDD" id="cd01335">
    <property type="entry name" value="Radical_SAM"/>
    <property type="match status" value="1"/>
</dbReference>
<dbReference type="Pfam" id="PF02310">
    <property type="entry name" value="B12-binding"/>
    <property type="match status" value="1"/>
</dbReference>
<proteinExistence type="predicted"/>
<evidence type="ECO:0000256" key="6">
    <source>
        <dbReference type="ARBA" id="ARBA00023004"/>
    </source>
</evidence>
<evidence type="ECO:0000313" key="11">
    <source>
        <dbReference type="Proteomes" id="UP001145087"/>
    </source>
</evidence>
<name>A0A9X3J4L2_9BACT</name>
<feature type="domain" description="B12-binding" evidence="8">
    <location>
        <begin position="13"/>
        <end position="142"/>
    </location>
</feature>
<dbReference type="GO" id="GO:0005829">
    <property type="term" value="C:cytosol"/>
    <property type="evidence" value="ECO:0007669"/>
    <property type="project" value="TreeGrafter"/>
</dbReference>
<dbReference type="Gene3D" id="3.40.50.280">
    <property type="entry name" value="Cobalamin-binding domain"/>
    <property type="match status" value="1"/>
</dbReference>
<dbReference type="PROSITE" id="PS51918">
    <property type="entry name" value="RADICAL_SAM"/>
    <property type="match status" value="1"/>
</dbReference>
<dbReference type="Pfam" id="PF04055">
    <property type="entry name" value="Radical_SAM"/>
    <property type="match status" value="1"/>
</dbReference>
<dbReference type="PANTHER" id="PTHR43409:SF7">
    <property type="entry name" value="BLL1977 PROTEIN"/>
    <property type="match status" value="1"/>
</dbReference>
<evidence type="ECO:0000256" key="3">
    <source>
        <dbReference type="ARBA" id="ARBA00022679"/>
    </source>
</evidence>
<dbReference type="GO" id="GO:0003824">
    <property type="term" value="F:catalytic activity"/>
    <property type="evidence" value="ECO:0007669"/>
    <property type="project" value="InterPro"/>
</dbReference>
<dbReference type="SFLD" id="SFLDS00029">
    <property type="entry name" value="Radical_SAM"/>
    <property type="match status" value="1"/>
</dbReference>
<dbReference type="SFLD" id="SFLDG01123">
    <property type="entry name" value="methyltransferase_(Class_B)"/>
    <property type="match status" value="1"/>
</dbReference>
<evidence type="ECO:0000256" key="5">
    <source>
        <dbReference type="ARBA" id="ARBA00022723"/>
    </source>
</evidence>
<dbReference type="GO" id="GO:0051539">
    <property type="term" value="F:4 iron, 4 sulfur cluster binding"/>
    <property type="evidence" value="ECO:0007669"/>
    <property type="project" value="UniProtKB-KW"/>
</dbReference>
<dbReference type="GO" id="GO:0046872">
    <property type="term" value="F:metal ion binding"/>
    <property type="evidence" value="ECO:0007669"/>
    <property type="project" value="UniProtKB-KW"/>
</dbReference>
<sequence>MYNSKQLRFDLINPTSPLWRVKAKQRPVNSSVFRFSMLPSLYVAASMPLNVTTRIIDEDVEPVDFNTDADLIGISFMTYNAPRAYEIADRFRSMGKKVIFGGYHPTFMKEEAIQHADAICLGESENNIPVMIDDFMNGGLKPFYKSELVDLKKLPKLNRELIRHNAYVTTNAMQATRGCIYKCAFCSVAAFNRYRIRTRPIGQVIEELKGLGRSVLFMDDNIGLNREYAKELFKVMKPLGKRWFSQCGIKIAEDEELLRLAFESGCRGLFIGFESLSQESIANWKKQCNRQTDYLQAAKNIHKAGIGIFAGFVFGSDKDNPDVFSNTFDFLLEANIEVLQSTRLTPFPGTPLFNKMDKEGRIVTKDWSHYDFFHVVHTPLNMDAETLHYGTAWLQRQFYAYKSIARRVRKAFSYLDTNTVTKVMLPLNLGYRFKLSAYGAFQMGRAFDGKNVILV</sequence>
<comment type="cofactor">
    <cofactor evidence="1">
        <name>[4Fe-4S] cluster</name>
        <dbReference type="ChEBI" id="CHEBI:49883"/>
    </cofactor>
</comment>
<organism evidence="10 11">
    <name type="scientific">Draconibacterium aestuarii</name>
    <dbReference type="NCBI Taxonomy" id="2998507"/>
    <lineage>
        <taxon>Bacteria</taxon>
        <taxon>Pseudomonadati</taxon>
        <taxon>Bacteroidota</taxon>
        <taxon>Bacteroidia</taxon>
        <taxon>Marinilabiliales</taxon>
        <taxon>Prolixibacteraceae</taxon>
        <taxon>Draconibacterium</taxon>
    </lineage>
</organism>
<evidence type="ECO:0000313" key="10">
    <source>
        <dbReference type="EMBL" id="MCY1718947.1"/>
    </source>
</evidence>
<protein>
    <submittedName>
        <fullName evidence="10">Radical SAM protein</fullName>
    </submittedName>
</protein>
<keyword evidence="4" id="KW-0949">S-adenosyl-L-methionine</keyword>
<keyword evidence="5" id="KW-0479">Metal-binding</keyword>